<dbReference type="AlphaFoldDB" id="A0A414DIE8"/>
<accession>A0A414DIE8</accession>
<proteinExistence type="predicted"/>
<reference evidence="1 2" key="1">
    <citation type="submission" date="2018-08" db="EMBL/GenBank/DDBJ databases">
        <title>A genome reference for cultivated species of the human gut microbiota.</title>
        <authorList>
            <person name="Zou Y."/>
            <person name="Xue W."/>
            <person name="Luo G."/>
        </authorList>
    </citation>
    <scope>NUCLEOTIDE SEQUENCE [LARGE SCALE GENOMIC DNA]</scope>
    <source>
        <strain evidence="1 2">AM32-2AC</strain>
    </source>
</reference>
<dbReference type="Gene3D" id="3.40.91.30">
    <property type="match status" value="1"/>
</dbReference>
<sequence length="180" mass="21394">MGIKAIETKYNGFNFRSRLEARWAIFFDMIGLKYEYEVEGYEMNGVRYLPDFYIPSLDRWFEIKAKPLSEYEMKKCEEFCFNKDNENIKFSVLIGSPEAVKIDNFAGVFEYVWEWPSEKYPSNYRFLAPAELSEKEFYSRFMQGLWVVPGVTEEELTLAASAAREVRFEFGEVPKYRKED</sequence>
<evidence type="ECO:0000313" key="2">
    <source>
        <dbReference type="Proteomes" id="UP000284794"/>
    </source>
</evidence>
<name>A0A414DIE8_9FIRM</name>
<dbReference type="EMBL" id="QSIS01000001">
    <property type="protein sequence ID" value="RHD10814.1"/>
    <property type="molecule type" value="Genomic_DNA"/>
</dbReference>
<dbReference type="RefSeq" id="WP_117760529.1">
    <property type="nucleotide sequence ID" value="NZ_QRNP01000019.1"/>
</dbReference>
<organism evidence="1 2">
    <name type="scientific">Lachnospira eligens</name>
    <dbReference type="NCBI Taxonomy" id="39485"/>
    <lineage>
        <taxon>Bacteria</taxon>
        <taxon>Bacillati</taxon>
        <taxon>Bacillota</taxon>
        <taxon>Clostridia</taxon>
        <taxon>Lachnospirales</taxon>
        <taxon>Lachnospiraceae</taxon>
        <taxon>Lachnospira</taxon>
    </lineage>
</organism>
<protein>
    <submittedName>
        <fullName evidence="1">Uncharacterized protein</fullName>
    </submittedName>
</protein>
<comment type="caution">
    <text evidence="1">The sequence shown here is derived from an EMBL/GenBank/DDBJ whole genome shotgun (WGS) entry which is preliminary data.</text>
</comment>
<dbReference type="Proteomes" id="UP000284794">
    <property type="component" value="Unassembled WGS sequence"/>
</dbReference>
<evidence type="ECO:0000313" key="1">
    <source>
        <dbReference type="EMBL" id="RHD10814.1"/>
    </source>
</evidence>
<gene>
    <name evidence="1" type="ORF">DW811_00060</name>
</gene>